<feature type="compositionally biased region" description="Polar residues" evidence="1">
    <location>
        <begin position="179"/>
        <end position="196"/>
    </location>
</feature>
<feature type="region of interest" description="Disordered" evidence="1">
    <location>
        <begin position="158"/>
        <end position="196"/>
    </location>
</feature>
<gene>
    <name evidence="2" type="ORF">KP78_09550</name>
</gene>
<keyword evidence="3" id="KW-1185">Reference proteome</keyword>
<protein>
    <recommendedName>
        <fullName evidence="4">SbsA Ig-like domain-containing protein</fullName>
    </recommendedName>
</protein>
<dbReference type="Pfam" id="PF09826">
    <property type="entry name" value="Beta_propel"/>
    <property type="match status" value="1"/>
</dbReference>
<evidence type="ECO:0008006" key="4">
    <source>
        <dbReference type="Google" id="ProtNLM"/>
    </source>
</evidence>
<dbReference type="OrthoDB" id="9778998at2"/>
<proteinExistence type="predicted"/>
<name>A0A0C2VKR2_9BACL</name>
<dbReference type="AlphaFoldDB" id="A0A0C2VKR2"/>
<evidence type="ECO:0000313" key="2">
    <source>
        <dbReference type="EMBL" id="KIL49487.1"/>
    </source>
</evidence>
<reference evidence="2 3" key="1">
    <citation type="submission" date="2015-01" db="EMBL/GenBank/DDBJ databases">
        <title>Genome sequencing of Jeotgalibacillus soli.</title>
        <authorList>
            <person name="Goh K.M."/>
            <person name="Chan K.-G."/>
            <person name="Yaakop A.S."/>
            <person name="Ee R."/>
            <person name="Gan H.M."/>
            <person name="Chan C.S."/>
        </authorList>
    </citation>
    <scope>NUCLEOTIDE SEQUENCE [LARGE SCALE GENOMIC DNA]</scope>
    <source>
        <strain evidence="2 3">P9</strain>
    </source>
</reference>
<evidence type="ECO:0000256" key="1">
    <source>
        <dbReference type="SAM" id="MobiDB-lite"/>
    </source>
</evidence>
<dbReference type="STRING" id="889306.KP78_09550"/>
<dbReference type="RefSeq" id="WP_041086696.1">
    <property type="nucleotide sequence ID" value="NZ_JXRP01000009.1"/>
</dbReference>
<dbReference type="PATRIC" id="fig|889306.3.peg.961"/>
<dbReference type="EMBL" id="JXRP01000009">
    <property type="protein sequence ID" value="KIL49487.1"/>
    <property type="molecule type" value="Genomic_DNA"/>
</dbReference>
<comment type="caution">
    <text evidence="2">The sequence shown here is derived from an EMBL/GenBank/DDBJ whole genome shotgun (WGS) entry which is preliminary data.</text>
</comment>
<accession>A0A0C2VKR2</accession>
<evidence type="ECO:0000313" key="3">
    <source>
        <dbReference type="Proteomes" id="UP000031938"/>
    </source>
</evidence>
<sequence length="729" mass="81730">MKKKRMFLGSLLLVVIIGAASLWYFSQPTITAGVSDTQEKLVFSDKIWTLQFSSPLEEKTIHEKSVYVTDQDGNRLAVAFSLNHDGTILQIVSPQDGYSTNQDYVLHLSDEIKSTLGFAIRGTQDIPFRVISVLPAVESEDQLTEYFTAVLENDKERQRETTSFSMESSNSVEDSASSGTADQASTTESYSETNNQVDGVNEADMIKTDGTFIYRIIDNQKVEIVQAYPANTMTTASTIQYDDNFYPSHLFLHEETLIVLGDKWIPSSSQHDLTDTESYAIDHSMTVAKIYNIDDKTAPALIREVSAEGHYNSARMIDSYLYFVTDFSPYYWTLEENKQASLRPSYSDSKQGESIKPIDLEHIQIIPETANSGYTTITSVNISDPEADISSKSFLGSSGQLYMSEEHLYLAAANYSHSQERIGILPIPGPRGDESTKLFKFQLDGINVKFIAQGEVKGTILNQFSMDEYNGYFRIVTTEGSTWGDNPTSRNHLFILDEAMAQAGSVEDLAFGERIYSARFMGDKAYMVTFRETDPLFVIDTANPEAPEVLGELKIPGFSNYLHPLDDQHLIGIGMDTELVKSSEAGQPPNVVTTGVKVSLFDITDFTNPKEQDSEIIGGQGTHSPVLYDHKSLFQHREKNLYGFPINVYNESDKNGELAFHYQGGILFNITAENGIELTKELYVDNNSDQLYEDWNTQVQRMLYIEDTLYTLANNGINAYDLTTFEQIN</sequence>
<dbReference type="Proteomes" id="UP000031938">
    <property type="component" value="Unassembled WGS sequence"/>
</dbReference>
<feature type="compositionally biased region" description="Low complexity" evidence="1">
    <location>
        <begin position="163"/>
        <end position="178"/>
    </location>
</feature>
<organism evidence="2 3">
    <name type="scientific">Jeotgalibacillus soli</name>
    <dbReference type="NCBI Taxonomy" id="889306"/>
    <lineage>
        <taxon>Bacteria</taxon>
        <taxon>Bacillati</taxon>
        <taxon>Bacillota</taxon>
        <taxon>Bacilli</taxon>
        <taxon>Bacillales</taxon>
        <taxon>Caryophanaceae</taxon>
        <taxon>Jeotgalibacillus</taxon>
    </lineage>
</organism>
<dbReference type="InterPro" id="IPR019198">
    <property type="entry name" value="Beta_propeller_containing"/>
</dbReference>